<dbReference type="PROSITE" id="PS50006">
    <property type="entry name" value="FHA_DOMAIN"/>
    <property type="match status" value="1"/>
</dbReference>
<dbReference type="InterPro" id="IPR008984">
    <property type="entry name" value="SMAD_FHA_dom_sf"/>
</dbReference>
<comment type="caution">
    <text evidence="4">The sequence shown here is derived from an EMBL/GenBank/DDBJ whole genome shotgun (WGS) entry which is preliminary data.</text>
</comment>
<reference evidence="4 5" key="1">
    <citation type="submission" date="2019-03" db="EMBL/GenBank/DDBJ databases">
        <title>Draft genome sequences of novel Actinobacteria.</title>
        <authorList>
            <person name="Sahin N."/>
            <person name="Ay H."/>
            <person name="Saygin H."/>
        </authorList>
    </citation>
    <scope>NUCLEOTIDE SEQUENCE [LARGE SCALE GENOMIC DNA]</scope>
    <source>
        <strain evidence="4 5">JCM 30547</strain>
    </source>
</reference>
<evidence type="ECO:0000313" key="4">
    <source>
        <dbReference type="EMBL" id="TDC14305.1"/>
    </source>
</evidence>
<dbReference type="RefSeq" id="WP_132416095.1">
    <property type="nucleotide sequence ID" value="NZ_SMKA01000440.1"/>
</dbReference>
<dbReference type="Gene3D" id="2.60.200.20">
    <property type="match status" value="1"/>
</dbReference>
<protein>
    <submittedName>
        <fullName evidence="4">FHA domain-containing protein</fullName>
    </submittedName>
</protein>
<feature type="region of interest" description="Disordered" evidence="2">
    <location>
        <begin position="95"/>
        <end position="129"/>
    </location>
</feature>
<gene>
    <name evidence="4" type="ORF">E1261_43675</name>
</gene>
<dbReference type="OrthoDB" id="4918517at2"/>
<dbReference type="AlphaFoldDB" id="A0A4R4NXM4"/>
<dbReference type="CDD" id="cd00060">
    <property type="entry name" value="FHA"/>
    <property type="match status" value="1"/>
</dbReference>
<feature type="non-terminal residue" evidence="4">
    <location>
        <position position="129"/>
    </location>
</feature>
<dbReference type="InterPro" id="IPR000253">
    <property type="entry name" value="FHA_dom"/>
</dbReference>
<accession>A0A4R4NXM4</accession>
<evidence type="ECO:0000313" key="5">
    <source>
        <dbReference type="Proteomes" id="UP000295075"/>
    </source>
</evidence>
<dbReference type="EMBL" id="SMKA01000440">
    <property type="protein sequence ID" value="TDC14305.1"/>
    <property type="molecule type" value="Genomic_DNA"/>
</dbReference>
<feature type="domain" description="FHA" evidence="3">
    <location>
        <begin position="23"/>
        <end position="72"/>
    </location>
</feature>
<evidence type="ECO:0000256" key="2">
    <source>
        <dbReference type="SAM" id="MobiDB-lite"/>
    </source>
</evidence>
<evidence type="ECO:0000259" key="3">
    <source>
        <dbReference type="PROSITE" id="PS50006"/>
    </source>
</evidence>
<evidence type="ECO:0000256" key="1">
    <source>
        <dbReference type="ARBA" id="ARBA00022553"/>
    </source>
</evidence>
<keyword evidence="5" id="KW-1185">Reference proteome</keyword>
<keyword evidence="1" id="KW-0597">Phosphoprotein</keyword>
<dbReference type="Pfam" id="PF00498">
    <property type="entry name" value="FHA"/>
    <property type="match status" value="1"/>
</dbReference>
<organism evidence="4 5">
    <name type="scientific">Kribbella albertanoniae</name>
    <dbReference type="NCBI Taxonomy" id="1266829"/>
    <lineage>
        <taxon>Bacteria</taxon>
        <taxon>Bacillati</taxon>
        <taxon>Actinomycetota</taxon>
        <taxon>Actinomycetes</taxon>
        <taxon>Propionibacteriales</taxon>
        <taxon>Kribbellaceae</taxon>
        <taxon>Kribbella</taxon>
    </lineage>
</organism>
<dbReference type="SMART" id="SM00240">
    <property type="entry name" value="FHA"/>
    <property type="match status" value="1"/>
</dbReference>
<dbReference type="Proteomes" id="UP000295075">
    <property type="component" value="Unassembled WGS sequence"/>
</dbReference>
<dbReference type="SUPFAM" id="SSF49879">
    <property type="entry name" value="SMAD/FHA domain"/>
    <property type="match status" value="1"/>
</dbReference>
<name>A0A4R4NXM4_9ACTN</name>
<sequence length="129" mass="13274">METEYALSLGTQRWPLPSSAEEITLGRAANADVRLPADDQISRIHARLVRTGADWTLHDASRNGTGLNGRRLTAPTALTNSDQIHIGRSVITFHATPAGAPTTPDAPGSAPTPSAQASAPSTPGTAGAA</sequence>
<proteinExistence type="predicted"/>